<dbReference type="InterPro" id="IPR015422">
    <property type="entry name" value="PyrdxlP-dep_Trfase_small"/>
</dbReference>
<keyword evidence="3 7" id="KW-0032">Aminotransferase</keyword>
<keyword evidence="8" id="KW-1185">Reference proteome</keyword>
<dbReference type="GO" id="GO:0034386">
    <property type="term" value="F:4-aminobutyrate:2-oxoglutarate transaminase activity"/>
    <property type="evidence" value="ECO:0007669"/>
    <property type="project" value="UniProtKB-EC"/>
</dbReference>
<keyword evidence="5 6" id="KW-0663">Pyridoxal phosphate</keyword>
<dbReference type="InterPro" id="IPR049704">
    <property type="entry name" value="Aminotrans_3_PPA_site"/>
</dbReference>
<dbReference type="Pfam" id="PF00202">
    <property type="entry name" value="Aminotran_3"/>
    <property type="match status" value="1"/>
</dbReference>
<organism evidence="7 8">
    <name type="scientific">Oceanidesulfovibrio indonesiensis</name>
    <dbReference type="NCBI Taxonomy" id="54767"/>
    <lineage>
        <taxon>Bacteria</taxon>
        <taxon>Pseudomonadati</taxon>
        <taxon>Thermodesulfobacteriota</taxon>
        <taxon>Desulfovibrionia</taxon>
        <taxon>Desulfovibrionales</taxon>
        <taxon>Desulfovibrionaceae</taxon>
        <taxon>Oceanidesulfovibrio</taxon>
    </lineage>
</organism>
<dbReference type="InterPro" id="IPR050103">
    <property type="entry name" value="Class-III_PLP-dep_AT"/>
</dbReference>
<gene>
    <name evidence="7" type="primary">gabT</name>
    <name evidence="7" type="ORF">DPQ33_15670</name>
</gene>
<sequence length="436" mass="46761">MTHSNSTLSARRDAAVPRGVFTLQDVFALRALGGVVLDVEGREYIDFTGGIGACNVGHSHPRVTQAVSRQCQELMHTCFHIFQYEGYVALAERLCKLVPGDGPKKAALFNSGAEAVENAVKIARCATGRHAIIAFEDNFHGRTNMTLGLSGKVHPLKKGFGPYAPEVYRMPYAYCYRCPMGLDYPSCDVACADHLRDFFRTHVDPEAVACLVAEPVTGLGGVVTPPPEYFPRLAGICREHGILMLMDEIQTGMGRTGAMLACEHWGFTPDIITLAKSLAGGMVLSAVVGRADVMDAVEPGGLGSTFGGNPVSCAAALAVLEVFEAEDILAQAERLGRKVKKQFESWAGELEIIGEVRGKGAMLGLELVEDRESRTPAVEKAQAVVKECLANGVVVLAQGRYGNVIRTLIPLTMTDDVLERGLEVLGASLRNADGAR</sequence>
<comment type="caution">
    <text evidence="7">The sequence shown here is derived from an EMBL/GenBank/DDBJ whole genome shotgun (WGS) entry which is preliminary data.</text>
</comment>
<evidence type="ECO:0000313" key="7">
    <source>
        <dbReference type="EMBL" id="TVM15400.1"/>
    </source>
</evidence>
<dbReference type="PIRSF" id="PIRSF000521">
    <property type="entry name" value="Transaminase_4ab_Lys_Orn"/>
    <property type="match status" value="1"/>
</dbReference>
<dbReference type="CDD" id="cd00610">
    <property type="entry name" value="OAT_like"/>
    <property type="match status" value="1"/>
</dbReference>
<dbReference type="Proteomes" id="UP000448292">
    <property type="component" value="Unassembled WGS sequence"/>
</dbReference>
<evidence type="ECO:0000256" key="2">
    <source>
        <dbReference type="ARBA" id="ARBA00008954"/>
    </source>
</evidence>
<evidence type="ECO:0000256" key="4">
    <source>
        <dbReference type="ARBA" id="ARBA00022679"/>
    </source>
</evidence>
<dbReference type="GO" id="GO:0030170">
    <property type="term" value="F:pyridoxal phosphate binding"/>
    <property type="evidence" value="ECO:0007669"/>
    <property type="project" value="InterPro"/>
</dbReference>
<dbReference type="FunFam" id="3.40.640.10:FF:000013">
    <property type="entry name" value="4-aminobutyrate aminotransferase"/>
    <property type="match status" value="1"/>
</dbReference>
<dbReference type="EC" id="2.6.1.19" evidence="7"/>
<dbReference type="PROSITE" id="PS00600">
    <property type="entry name" value="AA_TRANSFER_CLASS_3"/>
    <property type="match status" value="1"/>
</dbReference>
<dbReference type="Gene3D" id="3.40.640.10">
    <property type="entry name" value="Type I PLP-dependent aspartate aminotransferase-like (Major domain)"/>
    <property type="match status" value="1"/>
</dbReference>
<evidence type="ECO:0000256" key="1">
    <source>
        <dbReference type="ARBA" id="ARBA00001933"/>
    </source>
</evidence>
<comment type="similarity">
    <text evidence="2 6">Belongs to the class-III pyridoxal-phosphate-dependent aminotransferase family.</text>
</comment>
<dbReference type="GO" id="GO:0042802">
    <property type="term" value="F:identical protein binding"/>
    <property type="evidence" value="ECO:0007669"/>
    <property type="project" value="TreeGrafter"/>
</dbReference>
<accession>A0A7M3MBC0</accession>
<reference evidence="7 8" key="1">
    <citation type="submission" date="2018-06" db="EMBL/GenBank/DDBJ databases">
        <title>Complete genome of Desulfovibrio indonesiensis P37SLT.</title>
        <authorList>
            <person name="Crispim J.S."/>
            <person name="Vidigal P.M.P."/>
            <person name="Silva L.C.F."/>
            <person name="Laguardia C.N."/>
            <person name="Araujo L.C."/>
            <person name="Dias R.S."/>
            <person name="Sousa M.P."/>
            <person name="Paula S.O."/>
            <person name="Silva C."/>
        </authorList>
    </citation>
    <scope>NUCLEOTIDE SEQUENCE [LARGE SCALE GENOMIC DNA]</scope>
    <source>
        <strain evidence="7 8">P37SLT</strain>
    </source>
</reference>
<dbReference type="SUPFAM" id="SSF53383">
    <property type="entry name" value="PLP-dependent transferases"/>
    <property type="match status" value="1"/>
</dbReference>
<evidence type="ECO:0000256" key="6">
    <source>
        <dbReference type="RuleBase" id="RU003560"/>
    </source>
</evidence>
<dbReference type="RefSeq" id="WP_144304170.1">
    <property type="nucleotide sequence ID" value="NZ_QMIE01000017.1"/>
</dbReference>
<dbReference type="PANTHER" id="PTHR11986">
    <property type="entry name" value="AMINOTRANSFERASE CLASS III"/>
    <property type="match status" value="1"/>
</dbReference>
<evidence type="ECO:0000256" key="5">
    <source>
        <dbReference type="ARBA" id="ARBA00022898"/>
    </source>
</evidence>
<evidence type="ECO:0000256" key="3">
    <source>
        <dbReference type="ARBA" id="ARBA00022576"/>
    </source>
</evidence>
<dbReference type="EMBL" id="QMIE01000017">
    <property type="protein sequence ID" value="TVM15400.1"/>
    <property type="molecule type" value="Genomic_DNA"/>
</dbReference>
<dbReference type="InterPro" id="IPR004632">
    <property type="entry name" value="4NH2But_aminotransferase_bac"/>
</dbReference>
<keyword evidence="4 7" id="KW-0808">Transferase</keyword>
<dbReference type="InterPro" id="IPR015424">
    <property type="entry name" value="PyrdxlP-dep_Trfase"/>
</dbReference>
<dbReference type="PANTHER" id="PTHR11986:SF58">
    <property type="entry name" value="LEUCINE_METHIONINE RACEMASE"/>
    <property type="match status" value="1"/>
</dbReference>
<dbReference type="InterPro" id="IPR005814">
    <property type="entry name" value="Aminotrans_3"/>
</dbReference>
<dbReference type="NCBIfam" id="TIGR00700">
    <property type="entry name" value="GABAtrnsam"/>
    <property type="match status" value="1"/>
</dbReference>
<comment type="cofactor">
    <cofactor evidence="1">
        <name>pyridoxal 5'-phosphate</name>
        <dbReference type="ChEBI" id="CHEBI:597326"/>
    </cofactor>
</comment>
<dbReference type="OrthoDB" id="9801834at2"/>
<evidence type="ECO:0000313" key="8">
    <source>
        <dbReference type="Proteomes" id="UP000448292"/>
    </source>
</evidence>
<dbReference type="Gene3D" id="3.90.1150.10">
    <property type="entry name" value="Aspartate Aminotransferase, domain 1"/>
    <property type="match status" value="1"/>
</dbReference>
<dbReference type="AlphaFoldDB" id="A0A7M3MBC0"/>
<proteinExistence type="inferred from homology"/>
<name>A0A7M3MBC0_9BACT</name>
<protein>
    <submittedName>
        <fullName evidence="7">4-aminobutyrate--2-oxoglutarate transaminase</fullName>
        <ecNumber evidence="7">2.6.1.19</ecNumber>
    </submittedName>
</protein>
<dbReference type="GO" id="GO:0009448">
    <property type="term" value="P:gamma-aminobutyric acid metabolic process"/>
    <property type="evidence" value="ECO:0007669"/>
    <property type="project" value="InterPro"/>
</dbReference>
<dbReference type="InterPro" id="IPR015421">
    <property type="entry name" value="PyrdxlP-dep_Trfase_major"/>
</dbReference>